<dbReference type="KEGG" id="fox:FOXG_22172"/>
<dbReference type="KEGG" id="fox:FOXG_22038"/>
<evidence type="ECO:0000313" key="2">
    <source>
        <dbReference type="EMBL" id="KNB17764.1"/>
    </source>
</evidence>
<dbReference type="GeneID" id="28962744"/>
<evidence type="ECO:0000313" key="3">
    <source>
        <dbReference type="EMBL" id="KNB18279.1"/>
    </source>
</evidence>
<reference evidence="3" key="1">
    <citation type="submission" date="2007-04" db="EMBL/GenBank/DDBJ databases">
        <authorList>
            <consortium name="The Broad Institute Genome Sequencing Platform"/>
            <person name="Birren B."/>
            <person name="Lander E."/>
            <person name="Galagan J."/>
            <person name="Nusbaum C."/>
            <person name="Devon K."/>
            <person name="Ma L.-J."/>
            <person name="Jaffe D."/>
            <person name="Butler J."/>
            <person name="Alvarez P."/>
            <person name="Gnerre S."/>
            <person name="Grabherr M."/>
            <person name="Kleber M."/>
            <person name="Mauceli E."/>
            <person name="Brockman W."/>
            <person name="MacCallum I.A."/>
            <person name="Young S."/>
            <person name="LaButti K."/>
            <person name="DeCaprio D."/>
            <person name="Crawford M."/>
            <person name="Koehrsen M."/>
            <person name="Engels R."/>
            <person name="Montgomery P."/>
            <person name="Pearson M."/>
            <person name="Howarth C."/>
            <person name="Larson L."/>
            <person name="White J."/>
            <person name="O'Leary S."/>
            <person name="Kodira C."/>
            <person name="Zeng Q."/>
            <person name="Yandava C."/>
            <person name="Alvarado L."/>
            <person name="Kistler C."/>
            <person name="Shim W.-B."/>
            <person name="Kang S."/>
            <person name="Woloshuk C."/>
        </authorList>
    </citation>
    <scope>NUCLEOTIDE SEQUENCE</scope>
    <source>
        <strain evidence="3">4287</strain>
    </source>
</reference>
<dbReference type="RefSeq" id="XP_018256324.1">
    <property type="nucleotide sequence ID" value="XM_018402570.1"/>
</dbReference>
<feature type="compositionally biased region" description="Basic residues" evidence="1">
    <location>
        <begin position="304"/>
        <end position="315"/>
    </location>
</feature>
<protein>
    <submittedName>
        <fullName evidence="3">Uncharacterized protein</fullName>
    </submittedName>
</protein>
<feature type="region of interest" description="Disordered" evidence="1">
    <location>
        <begin position="290"/>
        <end position="324"/>
    </location>
</feature>
<dbReference type="EMBL" id="DS231725">
    <property type="protein sequence ID" value="KNB18279.1"/>
    <property type="molecule type" value="Genomic_DNA"/>
</dbReference>
<evidence type="ECO:0000313" key="4">
    <source>
        <dbReference type="Proteomes" id="UP000009097"/>
    </source>
</evidence>
<name>A0A0J9W5G4_FUSO4</name>
<dbReference type="EMBL" id="DS231723">
    <property type="protein sequence ID" value="KNB17764.1"/>
    <property type="molecule type" value="Genomic_DNA"/>
</dbReference>
<organism evidence="3 4">
    <name type="scientific">Fusarium oxysporum f. sp. lycopersici (strain 4287 / CBS 123668 / FGSC 9935 / NRRL 34936)</name>
    <name type="common">Fusarium vascular wilt of tomato</name>
    <dbReference type="NCBI Taxonomy" id="426428"/>
    <lineage>
        <taxon>Eukaryota</taxon>
        <taxon>Fungi</taxon>
        <taxon>Dikarya</taxon>
        <taxon>Ascomycota</taxon>
        <taxon>Pezizomycotina</taxon>
        <taxon>Sordariomycetes</taxon>
        <taxon>Hypocreomycetidae</taxon>
        <taxon>Hypocreales</taxon>
        <taxon>Nectriaceae</taxon>
        <taxon>Fusarium</taxon>
        <taxon>Fusarium oxysporum species complex</taxon>
    </lineage>
</organism>
<reference evidence="3" key="2">
    <citation type="journal article" date="2010" name="Nature">
        <title>Comparative genomics reveals mobile pathogenicity chromosomes in Fusarium.</title>
        <authorList>
            <person name="Ma L.J."/>
            <person name="van der Does H.C."/>
            <person name="Borkovich K.A."/>
            <person name="Coleman J.J."/>
            <person name="Daboussi M.J."/>
            <person name="Di Pietro A."/>
            <person name="Dufresne M."/>
            <person name="Freitag M."/>
            <person name="Grabherr M."/>
            <person name="Henrissat B."/>
            <person name="Houterman P.M."/>
            <person name="Kang S."/>
            <person name="Shim W.B."/>
            <person name="Woloshuk C."/>
            <person name="Xie X."/>
            <person name="Xu J.R."/>
            <person name="Antoniw J."/>
            <person name="Baker S.E."/>
            <person name="Bluhm B.H."/>
            <person name="Breakspear A."/>
            <person name="Brown D.W."/>
            <person name="Butchko R.A."/>
            <person name="Chapman S."/>
            <person name="Coulson R."/>
            <person name="Coutinho P.M."/>
            <person name="Danchin E.G."/>
            <person name="Diener A."/>
            <person name="Gale L.R."/>
            <person name="Gardiner D.M."/>
            <person name="Goff S."/>
            <person name="Hammond-Kosack K.E."/>
            <person name="Hilburn K."/>
            <person name="Hua-Van A."/>
            <person name="Jonkers W."/>
            <person name="Kazan K."/>
            <person name="Kodira C.D."/>
            <person name="Koehrsen M."/>
            <person name="Kumar L."/>
            <person name="Lee Y.H."/>
            <person name="Li L."/>
            <person name="Manners J.M."/>
            <person name="Miranda-Saavedra D."/>
            <person name="Mukherjee M."/>
            <person name="Park G."/>
            <person name="Park J."/>
            <person name="Park S.Y."/>
            <person name="Proctor R.H."/>
            <person name="Regev A."/>
            <person name="Ruiz-Roldan M.C."/>
            <person name="Sain D."/>
            <person name="Sakthikumar S."/>
            <person name="Sykes S."/>
            <person name="Schwartz D.C."/>
            <person name="Turgeon B.G."/>
            <person name="Wapinski I."/>
            <person name="Yoder O."/>
            <person name="Young S."/>
            <person name="Zeng Q."/>
            <person name="Zhou S."/>
            <person name="Galagan J."/>
            <person name="Cuomo C.A."/>
            <person name="Kistler H.C."/>
            <person name="Rep M."/>
        </authorList>
    </citation>
    <scope>NUCLEOTIDE SEQUENCE [LARGE SCALE GENOMIC DNA]</scope>
    <source>
        <strain evidence="3">4287</strain>
    </source>
</reference>
<accession>A0A0J9W5G4</accession>
<dbReference type="VEuPathDB" id="FungiDB:FOXG_22172"/>
<proteinExistence type="predicted"/>
<dbReference type="VEuPathDB" id="FungiDB:FOXG_22038"/>
<gene>
    <name evidence="2" type="ORF">FOXG_22038</name>
    <name evidence="3" type="ORF">FOXG_22172</name>
</gene>
<feature type="region of interest" description="Disordered" evidence="1">
    <location>
        <begin position="173"/>
        <end position="200"/>
    </location>
</feature>
<dbReference type="Proteomes" id="UP000009097">
    <property type="component" value="Unassembled WGS sequence"/>
</dbReference>
<dbReference type="RefSeq" id="XP_018255809.1">
    <property type="nucleotide sequence ID" value="XM_018402420.1"/>
</dbReference>
<sequence length="324" mass="35541">MNCYSSGLTNTGQQSPLTIPRDQWGIASSSNAPGVAVCCSFCGAWRVVPVMASSNLFRPATYMPSQLDSGSNFMFPPLSEVLQPLNFGQTNNFTPSVNEVMQPLQSSQQTGFFQPLNEVLEPMGDLAQFNNTPSLSTGNPIQTPYMPHPTISNDVPDMGDLPIQPQADWPVYSNQDITSPASIPQSRSPTKGISGVQENGTYPKTVSAAASEDTLQALLDPDEADTEDGLDSLTEIERCVVHLKLENWTWQAITEEVNKMGDNVKKATLTVRFQRLKQRNKAVARLFTHHERTGEQSQKMVQSAKKKQRSKKGKGHVSAMIDPL</sequence>
<dbReference type="OrthoDB" id="5015966at2759"/>
<evidence type="ECO:0000256" key="1">
    <source>
        <dbReference type="SAM" id="MobiDB-lite"/>
    </source>
</evidence>
<dbReference type="GeneID" id="28962878"/>
<dbReference type="AlphaFoldDB" id="A0A0J9W5G4"/>